<dbReference type="InterPro" id="IPR001173">
    <property type="entry name" value="Glyco_trans_2-like"/>
</dbReference>
<dbReference type="GO" id="GO:0016758">
    <property type="term" value="F:hexosyltransferase activity"/>
    <property type="evidence" value="ECO:0007669"/>
    <property type="project" value="UniProtKB-ARBA"/>
</dbReference>
<proteinExistence type="predicted"/>
<name>A0A5C1AAH1_9BACT</name>
<keyword evidence="2" id="KW-0808">Transferase</keyword>
<evidence type="ECO:0000313" key="3">
    <source>
        <dbReference type="Proteomes" id="UP000324974"/>
    </source>
</evidence>
<dbReference type="PANTHER" id="PTHR22916">
    <property type="entry name" value="GLYCOSYLTRANSFERASE"/>
    <property type="match status" value="1"/>
</dbReference>
<gene>
    <name evidence="2" type="ORF">PX52LOC_02490</name>
</gene>
<dbReference type="InterPro" id="IPR029044">
    <property type="entry name" value="Nucleotide-diphossugar_trans"/>
</dbReference>
<dbReference type="KEGG" id="lrs:PX52LOC_02490"/>
<dbReference type="SUPFAM" id="SSF53448">
    <property type="entry name" value="Nucleotide-diphospho-sugar transferases"/>
    <property type="match status" value="1"/>
</dbReference>
<dbReference type="CDD" id="cd00761">
    <property type="entry name" value="Glyco_tranf_GTA_type"/>
    <property type="match status" value="1"/>
</dbReference>
<sequence>MPFDDVSVIIPTYNRARYLPATLASVCSQTYPGRIEVIVIDDGSTDDTPAAVAPFLTPGMSGRVSVHYHRRGKAGVCSARTAGLTLSRCPLVAFLDSDDVWEPEKLEHQAAQLSTDVRLTHTDFRYINTAGAFIDTQGQRPNNPAREACLPQLLREDTVVFSSVLADREVIDRAAAAEPHGLPFDPVWTNGQDYDLLLRCARLTRFGFVPRPLTRYRVHPDQNAMGNLPRVYGFHCRVQMSFCDRWGAACGLPAEAGRDAAREFLFSRTESMYWQRKLGSIRPLCDLADQLGLADERFARLRRLARRPRWLLRLRDVVDRIR</sequence>
<protein>
    <submittedName>
        <fullName evidence="2">GT2 family glycosyltransferase</fullName>
    </submittedName>
</protein>
<evidence type="ECO:0000313" key="2">
    <source>
        <dbReference type="EMBL" id="QEL15565.1"/>
    </source>
</evidence>
<dbReference type="Proteomes" id="UP000324974">
    <property type="component" value="Chromosome"/>
</dbReference>
<organism evidence="2 3">
    <name type="scientific">Limnoglobus roseus</name>
    <dbReference type="NCBI Taxonomy" id="2598579"/>
    <lineage>
        <taxon>Bacteria</taxon>
        <taxon>Pseudomonadati</taxon>
        <taxon>Planctomycetota</taxon>
        <taxon>Planctomycetia</taxon>
        <taxon>Gemmatales</taxon>
        <taxon>Gemmataceae</taxon>
        <taxon>Limnoglobus</taxon>
    </lineage>
</organism>
<dbReference type="RefSeq" id="WP_149110367.1">
    <property type="nucleotide sequence ID" value="NZ_CP042425.1"/>
</dbReference>
<dbReference type="OrthoDB" id="9772170at2"/>
<dbReference type="PANTHER" id="PTHR22916:SF3">
    <property type="entry name" value="UDP-GLCNAC:BETAGAL BETA-1,3-N-ACETYLGLUCOSAMINYLTRANSFERASE-LIKE PROTEIN 1"/>
    <property type="match status" value="1"/>
</dbReference>
<accession>A0A5C1AAH1</accession>
<dbReference type="Gene3D" id="3.90.550.10">
    <property type="entry name" value="Spore Coat Polysaccharide Biosynthesis Protein SpsA, Chain A"/>
    <property type="match status" value="1"/>
</dbReference>
<evidence type="ECO:0000259" key="1">
    <source>
        <dbReference type="Pfam" id="PF00535"/>
    </source>
</evidence>
<feature type="domain" description="Glycosyltransferase 2-like" evidence="1">
    <location>
        <begin position="7"/>
        <end position="137"/>
    </location>
</feature>
<keyword evidence="3" id="KW-1185">Reference proteome</keyword>
<dbReference type="Pfam" id="PF00535">
    <property type="entry name" value="Glycos_transf_2"/>
    <property type="match status" value="1"/>
</dbReference>
<dbReference type="AlphaFoldDB" id="A0A5C1AAH1"/>
<dbReference type="EMBL" id="CP042425">
    <property type="protein sequence ID" value="QEL15565.1"/>
    <property type="molecule type" value="Genomic_DNA"/>
</dbReference>
<reference evidence="3" key="1">
    <citation type="submission" date="2019-08" db="EMBL/GenBank/DDBJ databases">
        <title>Limnoglobus roseus gen. nov., sp. nov., a novel freshwater planctomycete with a giant genome from the family Gemmataceae.</title>
        <authorList>
            <person name="Kulichevskaya I.S."/>
            <person name="Naumoff D.G."/>
            <person name="Miroshnikov K."/>
            <person name="Ivanova A."/>
            <person name="Philippov D.A."/>
            <person name="Hakobyan A."/>
            <person name="Rijpstra I.C."/>
            <person name="Sinninghe Damste J.S."/>
            <person name="Liesack W."/>
            <person name="Dedysh S.N."/>
        </authorList>
    </citation>
    <scope>NUCLEOTIDE SEQUENCE [LARGE SCALE GENOMIC DNA]</scope>
    <source>
        <strain evidence="3">PX52</strain>
    </source>
</reference>